<dbReference type="AlphaFoldDB" id="A0A6J7EX76"/>
<feature type="transmembrane region" description="Helical" evidence="1">
    <location>
        <begin position="51"/>
        <end position="74"/>
    </location>
</feature>
<keyword evidence="1" id="KW-0812">Transmembrane</keyword>
<sequence length="106" mass="11342">MRTTSIRIVICVMAGANLLSYLLLGSALYGLKHFTGIAYFSDFGYLENKAKISTVLHVAANYLSIVAVVLAFTLRQHGRPQAFVPYASAPTAFSPPTAPTPPGIGR</sequence>
<evidence type="ECO:0000313" key="2">
    <source>
        <dbReference type="EMBL" id="CAB4886118.1"/>
    </source>
</evidence>
<gene>
    <name evidence="2" type="ORF">UFOPK3376_02250</name>
</gene>
<name>A0A6J7EX76_9ZZZZ</name>
<keyword evidence="1" id="KW-0472">Membrane</keyword>
<keyword evidence="1" id="KW-1133">Transmembrane helix</keyword>
<organism evidence="2">
    <name type="scientific">freshwater metagenome</name>
    <dbReference type="NCBI Taxonomy" id="449393"/>
    <lineage>
        <taxon>unclassified sequences</taxon>
        <taxon>metagenomes</taxon>
        <taxon>ecological metagenomes</taxon>
    </lineage>
</organism>
<evidence type="ECO:0000256" key="1">
    <source>
        <dbReference type="SAM" id="Phobius"/>
    </source>
</evidence>
<reference evidence="2" key="1">
    <citation type="submission" date="2020-05" db="EMBL/GenBank/DDBJ databases">
        <authorList>
            <person name="Chiriac C."/>
            <person name="Salcher M."/>
            <person name="Ghai R."/>
            <person name="Kavagutti S V."/>
        </authorList>
    </citation>
    <scope>NUCLEOTIDE SEQUENCE</scope>
</reference>
<protein>
    <submittedName>
        <fullName evidence="2">Unannotated protein</fullName>
    </submittedName>
</protein>
<proteinExistence type="predicted"/>
<dbReference type="EMBL" id="CAFBLP010000066">
    <property type="protein sequence ID" value="CAB4886118.1"/>
    <property type="molecule type" value="Genomic_DNA"/>
</dbReference>
<accession>A0A6J7EX76</accession>
<feature type="transmembrane region" description="Helical" evidence="1">
    <location>
        <begin position="7"/>
        <end position="31"/>
    </location>
</feature>